<dbReference type="HOGENOM" id="CLU_006354_2_4_4"/>
<comment type="pathway">
    <text evidence="26">Glycan biosynthesis.</text>
</comment>
<dbReference type="STRING" id="629741.GCWU000324_02165"/>
<dbReference type="Gene3D" id="3.40.710.10">
    <property type="entry name" value="DD-peptidase/beta-lactamase superfamily"/>
    <property type="match status" value="2"/>
</dbReference>
<dbReference type="InterPro" id="IPR012338">
    <property type="entry name" value="Beta-lactam/transpept-like"/>
</dbReference>
<evidence type="ECO:0000259" key="31">
    <source>
        <dbReference type="Pfam" id="PF17092"/>
    </source>
</evidence>
<protein>
    <recommendedName>
        <fullName evidence="6">Penicillin-binding protein 1A</fullName>
        <ecNumber evidence="24">2.4.99.28</ecNumber>
        <ecNumber evidence="5">3.4.16.4</ecNumber>
    </recommendedName>
</protein>
<comment type="caution">
    <text evidence="32">The sequence shown here is derived from an EMBL/GenBank/DDBJ whole genome shotgun (WGS) entry which is preliminary data.</text>
</comment>
<comment type="catalytic activity">
    <reaction evidence="25">
        <text>[GlcNAc-(1-&gt;4)-Mur2Ac(oyl-L-Ala-gamma-D-Glu-L-Lys-D-Ala-D-Ala)](n)-di-trans,octa-cis-undecaprenyl diphosphate + beta-D-GlcNAc-(1-&gt;4)-Mur2Ac(oyl-L-Ala-gamma-D-Glu-L-Lys-D-Ala-D-Ala)-di-trans,octa-cis-undecaprenyl diphosphate = [GlcNAc-(1-&gt;4)-Mur2Ac(oyl-L-Ala-gamma-D-Glu-L-Lys-D-Ala-D-Ala)](n+1)-di-trans,octa-cis-undecaprenyl diphosphate + di-trans,octa-cis-undecaprenyl diphosphate + H(+)</text>
        <dbReference type="Rhea" id="RHEA:23708"/>
        <dbReference type="Rhea" id="RHEA-COMP:9602"/>
        <dbReference type="Rhea" id="RHEA-COMP:9603"/>
        <dbReference type="ChEBI" id="CHEBI:15378"/>
        <dbReference type="ChEBI" id="CHEBI:58405"/>
        <dbReference type="ChEBI" id="CHEBI:60033"/>
        <dbReference type="ChEBI" id="CHEBI:78435"/>
        <dbReference type="EC" id="2.4.99.28"/>
    </reaction>
</comment>
<comment type="similarity">
    <text evidence="4">In the N-terminal section; belongs to the glycosyltransferase 51 family.</text>
</comment>
<feature type="domain" description="Penicillin-binding protein OB-like" evidence="31">
    <location>
        <begin position="329"/>
        <end position="434"/>
    </location>
</feature>
<dbReference type="FunFam" id="1.10.3810.10:FF:000003">
    <property type="entry name" value="Penicillin-binding protein 1a"/>
    <property type="match status" value="1"/>
</dbReference>
<dbReference type="FunFam" id="3.40.710.10:FF:000041">
    <property type="entry name" value="Penicillin-binding protein 1A"/>
    <property type="match status" value="1"/>
</dbReference>
<sequence>MAILCIIAARNFMIKKLITTFLGLLLGLFLFAVGLVTVAILVTYPKLPPLDAVKYYQPHEPLTIYSSEGVVIGSYGDEKRAFTTIDQFPEVLKNAVIAAEDKRFREHWGVDVIGVIRAAISNASGGAKQGASTITQQVARNFYLTNERTMTRKFNEALLAYKIEKTLTKDQILELYFNQIYLGQRAYGFASAAKVYFNKEVRDLTLAEATILAGLPKAPSTFNPIVNPERARLRQEYILNNMVELNMISPAERTAALNEQLTYERYRVDVDQNSLYVAEMARQELFERYGEDAYTKGLKVYTTVSVANQKAATTALRNTLRSLSAGRAYAGAEQQLDFSSVEPEDIEDAAEQFLANTYTVEGMVPAVVIAADKQGITAYMQGGKKATLKIGDMGIARNAIGNKKLGDKAIKVGSVIRVMKLKNGSWTVTQQPEIQGALVSIDAQTGAVQALVGGYDFHSKTFNRATQSMRQPGSTFKPFVYSAALSKGFTASTLVNDAPITIRGWSPQNSGGSYSGMITLRQALTWSKNTVSVRIAQAMGVSYLRAYVQRFGFTADQIPPALSIALGTASVTPMQMAEGYAVFANGGYKVAHYVIDKIYDSKDNLRAEMQPLVAGKTAPQVIDPRNAYVMTSILHDVATKGTGAATNALGRSDIAGKTGSTNDFKDAWFVGYTPKIVTAVYIGYDKPRTIGKGAFGGKIALPVWINYMRFALKGKPVSKFVEPKGVVKRDGEVYLKERQTTDEHLPLDNTTDQPEAVRPLNPPKAQEQELPPADNGSAGERELRPVPSNAPSRSRGNSDDAANAFFED</sequence>
<comment type="catalytic activity">
    <reaction evidence="23">
        <text>Preferential cleavage: (Ac)2-L-Lys-D-Ala-|-D-Ala. Also transpeptidation of peptidyl-alanyl moieties that are N-acyl substituents of D-alanine.</text>
        <dbReference type="EC" id="3.4.16.4"/>
    </reaction>
</comment>
<evidence type="ECO:0000256" key="28">
    <source>
        <dbReference type="SAM" id="Phobius"/>
    </source>
</evidence>
<keyword evidence="19 28" id="KW-0472">Membrane</keyword>
<dbReference type="GO" id="GO:0006508">
    <property type="term" value="P:proteolysis"/>
    <property type="evidence" value="ECO:0007669"/>
    <property type="project" value="UniProtKB-KW"/>
</dbReference>
<feature type="compositionally biased region" description="Basic and acidic residues" evidence="27">
    <location>
        <begin position="737"/>
        <end position="746"/>
    </location>
</feature>
<dbReference type="GO" id="GO:0008360">
    <property type="term" value="P:regulation of cell shape"/>
    <property type="evidence" value="ECO:0007669"/>
    <property type="project" value="UniProtKB-KW"/>
</dbReference>
<dbReference type="EC" id="3.4.16.4" evidence="5"/>
<keyword evidence="16" id="KW-0735">Signal-anchor</keyword>
<keyword evidence="18 28" id="KW-1133">Transmembrane helix</keyword>
<comment type="similarity">
    <text evidence="3">In the C-terminal section; belongs to the transpeptidase family.</text>
</comment>
<keyword evidence="13 28" id="KW-0812">Transmembrane</keyword>
<dbReference type="EMBL" id="ACJW02000003">
    <property type="protein sequence ID" value="EEP67914.1"/>
    <property type="molecule type" value="Genomic_DNA"/>
</dbReference>
<dbReference type="PANTHER" id="PTHR32282:SF27">
    <property type="entry name" value="PENICILLIN-BINDING PROTEIN 1A"/>
    <property type="match status" value="1"/>
</dbReference>
<evidence type="ECO:0000256" key="19">
    <source>
        <dbReference type="ARBA" id="ARBA00023136"/>
    </source>
</evidence>
<evidence type="ECO:0000256" key="7">
    <source>
        <dbReference type="ARBA" id="ARBA00022475"/>
    </source>
</evidence>
<dbReference type="UniPathway" id="UPA00219"/>
<keyword evidence="17" id="KW-0573">Peptidoglycan synthesis</keyword>
<dbReference type="GO" id="GO:0071555">
    <property type="term" value="P:cell wall organization"/>
    <property type="evidence" value="ECO:0007669"/>
    <property type="project" value="UniProtKB-KW"/>
</dbReference>
<evidence type="ECO:0000256" key="10">
    <source>
        <dbReference type="ARBA" id="ARBA00022670"/>
    </source>
</evidence>
<evidence type="ECO:0000256" key="23">
    <source>
        <dbReference type="ARBA" id="ARBA00034000"/>
    </source>
</evidence>
<keyword evidence="7" id="KW-1003">Cell membrane</keyword>
<evidence type="ECO:0000256" key="13">
    <source>
        <dbReference type="ARBA" id="ARBA00022692"/>
    </source>
</evidence>
<evidence type="ECO:0000256" key="4">
    <source>
        <dbReference type="ARBA" id="ARBA00007739"/>
    </source>
</evidence>
<gene>
    <name evidence="32" type="ORF">GCWU000324_02165</name>
</gene>
<dbReference type="Pfam" id="PF17092">
    <property type="entry name" value="PCB_OB"/>
    <property type="match status" value="1"/>
</dbReference>
<dbReference type="GO" id="GO:0008658">
    <property type="term" value="F:penicillin binding"/>
    <property type="evidence" value="ECO:0007669"/>
    <property type="project" value="InterPro"/>
</dbReference>
<dbReference type="Pfam" id="PF00905">
    <property type="entry name" value="Transpeptidase"/>
    <property type="match status" value="1"/>
</dbReference>
<evidence type="ECO:0000256" key="27">
    <source>
        <dbReference type="SAM" id="MobiDB-lite"/>
    </source>
</evidence>
<evidence type="ECO:0000256" key="22">
    <source>
        <dbReference type="ARBA" id="ARBA00023316"/>
    </source>
</evidence>
<evidence type="ECO:0000256" key="17">
    <source>
        <dbReference type="ARBA" id="ARBA00022984"/>
    </source>
</evidence>
<dbReference type="Proteomes" id="UP000003009">
    <property type="component" value="Unassembled WGS sequence"/>
</dbReference>
<keyword evidence="33" id="KW-1185">Reference proteome</keyword>
<evidence type="ECO:0000256" key="16">
    <source>
        <dbReference type="ARBA" id="ARBA00022968"/>
    </source>
</evidence>
<dbReference type="InterPro" id="IPR050396">
    <property type="entry name" value="Glycosyltr_51/Transpeptidase"/>
</dbReference>
<evidence type="ECO:0000256" key="8">
    <source>
        <dbReference type="ARBA" id="ARBA00022519"/>
    </source>
</evidence>
<evidence type="ECO:0000256" key="6">
    <source>
        <dbReference type="ARBA" id="ARBA00018638"/>
    </source>
</evidence>
<proteinExistence type="inferred from homology"/>
<evidence type="ECO:0000256" key="15">
    <source>
        <dbReference type="ARBA" id="ARBA00022960"/>
    </source>
</evidence>
<dbReference type="GO" id="GO:0009002">
    <property type="term" value="F:serine-type D-Ala-D-Ala carboxypeptidase activity"/>
    <property type="evidence" value="ECO:0007669"/>
    <property type="project" value="UniProtKB-EC"/>
</dbReference>
<evidence type="ECO:0000256" key="24">
    <source>
        <dbReference type="ARBA" id="ARBA00044770"/>
    </source>
</evidence>
<name>C4GJE2_9NEIS</name>
<evidence type="ECO:0000256" key="5">
    <source>
        <dbReference type="ARBA" id="ARBA00012448"/>
    </source>
</evidence>
<dbReference type="SUPFAM" id="SSF56601">
    <property type="entry name" value="beta-lactamase/transpeptidase-like"/>
    <property type="match status" value="1"/>
</dbReference>
<organism evidence="32 33">
    <name type="scientific">Kingella oralis ATCC 51147</name>
    <dbReference type="NCBI Taxonomy" id="629741"/>
    <lineage>
        <taxon>Bacteria</taxon>
        <taxon>Pseudomonadati</taxon>
        <taxon>Pseudomonadota</taxon>
        <taxon>Betaproteobacteria</taxon>
        <taxon>Neisseriales</taxon>
        <taxon>Neisseriaceae</taxon>
        <taxon>Kingella</taxon>
    </lineage>
</organism>
<keyword evidence="20" id="KW-0046">Antibiotic resistance</keyword>
<dbReference type="InterPro" id="IPR001460">
    <property type="entry name" value="PCN-bd_Tpept"/>
</dbReference>
<evidence type="ECO:0000313" key="33">
    <source>
        <dbReference type="Proteomes" id="UP000003009"/>
    </source>
</evidence>
<evidence type="ECO:0000256" key="3">
    <source>
        <dbReference type="ARBA" id="ARBA00007090"/>
    </source>
</evidence>
<evidence type="ECO:0000256" key="12">
    <source>
        <dbReference type="ARBA" id="ARBA00022679"/>
    </source>
</evidence>
<evidence type="ECO:0000256" key="14">
    <source>
        <dbReference type="ARBA" id="ARBA00022801"/>
    </source>
</evidence>
<dbReference type="PANTHER" id="PTHR32282">
    <property type="entry name" value="BINDING PROTEIN TRANSPEPTIDASE, PUTATIVE-RELATED"/>
    <property type="match status" value="1"/>
</dbReference>
<evidence type="ECO:0000256" key="25">
    <source>
        <dbReference type="ARBA" id="ARBA00049902"/>
    </source>
</evidence>
<keyword evidence="22" id="KW-0961">Cell wall biogenesis/degradation</keyword>
<dbReference type="GO" id="GO:0005886">
    <property type="term" value="C:plasma membrane"/>
    <property type="evidence" value="ECO:0007669"/>
    <property type="project" value="UniProtKB-SubCell"/>
</dbReference>
<evidence type="ECO:0000256" key="9">
    <source>
        <dbReference type="ARBA" id="ARBA00022645"/>
    </source>
</evidence>
<dbReference type="InterPro" id="IPR001264">
    <property type="entry name" value="Glyco_trans_51"/>
</dbReference>
<evidence type="ECO:0000256" key="21">
    <source>
        <dbReference type="ARBA" id="ARBA00023268"/>
    </source>
</evidence>
<dbReference type="InterPro" id="IPR023346">
    <property type="entry name" value="Lysozyme-like_dom_sf"/>
</dbReference>
<dbReference type="GO" id="GO:0008955">
    <property type="term" value="F:peptidoglycan glycosyltransferase activity"/>
    <property type="evidence" value="ECO:0007669"/>
    <property type="project" value="UniProtKB-EC"/>
</dbReference>
<keyword evidence="14" id="KW-0378">Hydrolase</keyword>
<evidence type="ECO:0000259" key="30">
    <source>
        <dbReference type="Pfam" id="PF00912"/>
    </source>
</evidence>
<dbReference type="Pfam" id="PF00912">
    <property type="entry name" value="Transgly"/>
    <property type="match status" value="1"/>
</dbReference>
<keyword evidence="10" id="KW-0645">Protease</keyword>
<accession>C4GJE2</accession>
<dbReference type="NCBIfam" id="TIGR02074">
    <property type="entry name" value="PBP_1a_fam"/>
    <property type="match status" value="1"/>
</dbReference>
<feature type="transmembrane region" description="Helical" evidence="28">
    <location>
        <begin position="21"/>
        <end position="44"/>
    </location>
</feature>
<comment type="subcellular location">
    <subcellularLocation>
        <location evidence="1">Cell inner membrane</location>
        <topology evidence="1">Single-pass type II membrane protein</topology>
    </subcellularLocation>
</comment>
<evidence type="ECO:0000259" key="29">
    <source>
        <dbReference type="Pfam" id="PF00905"/>
    </source>
</evidence>
<dbReference type="GO" id="GO:0030288">
    <property type="term" value="C:outer membrane-bounded periplasmic space"/>
    <property type="evidence" value="ECO:0007669"/>
    <property type="project" value="TreeGrafter"/>
</dbReference>
<dbReference type="Gene3D" id="1.10.3810.10">
    <property type="entry name" value="Biosynthetic peptidoglycan transglycosylase-like"/>
    <property type="match status" value="1"/>
</dbReference>
<dbReference type="EC" id="2.4.99.28" evidence="24"/>
<dbReference type="GO" id="GO:0009252">
    <property type="term" value="P:peptidoglycan biosynthetic process"/>
    <property type="evidence" value="ECO:0007669"/>
    <property type="project" value="UniProtKB-UniPathway"/>
</dbReference>
<feature type="domain" description="Penicillin-binding protein transpeptidase" evidence="29">
    <location>
        <begin position="436"/>
        <end position="702"/>
    </location>
</feature>
<evidence type="ECO:0000256" key="18">
    <source>
        <dbReference type="ARBA" id="ARBA00022989"/>
    </source>
</evidence>
<dbReference type="GO" id="GO:0046677">
    <property type="term" value="P:response to antibiotic"/>
    <property type="evidence" value="ECO:0007669"/>
    <property type="project" value="UniProtKB-KW"/>
</dbReference>
<dbReference type="SUPFAM" id="SSF53955">
    <property type="entry name" value="Lysozyme-like"/>
    <property type="match status" value="1"/>
</dbReference>
<keyword evidence="21" id="KW-0511">Multifunctional enzyme</keyword>
<evidence type="ECO:0000256" key="2">
    <source>
        <dbReference type="ARBA" id="ARBA00004752"/>
    </source>
</evidence>
<keyword evidence="8" id="KW-0997">Cell inner membrane</keyword>
<keyword evidence="9" id="KW-0121">Carboxypeptidase</keyword>
<dbReference type="InterPro" id="IPR031376">
    <property type="entry name" value="PCB_OB"/>
</dbReference>
<feature type="domain" description="Glycosyl transferase family 51" evidence="30">
    <location>
        <begin position="70"/>
        <end position="242"/>
    </location>
</feature>
<keyword evidence="15" id="KW-0133">Cell shape</keyword>
<comment type="pathway">
    <text evidence="2">Cell wall biogenesis; peptidoglycan biosynthesis.</text>
</comment>
<evidence type="ECO:0000313" key="32">
    <source>
        <dbReference type="EMBL" id="EEP67914.1"/>
    </source>
</evidence>
<keyword evidence="12" id="KW-0808">Transferase</keyword>
<reference evidence="32" key="1">
    <citation type="submission" date="2009-04" db="EMBL/GenBank/DDBJ databases">
        <authorList>
            <person name="Weinstock G."/>
            <person name="Sodergren E."/>
            <person name="Clifton S."/>
            <person name="Fulton L."/>
            <person name="Fulton B."/>
            <person name="Courtney L."/>
            <person name="Fronick C."/>
            <person name="Harrison M."/>
            <person name="Strong C."/>
            <person name="Farmer C."/>
            <person name="Delahaunty K."/>
            <person name="Markovic C."/>
            <person name="Hall O."/>
            <person name="Minx P."/>
            <person name="Tomlinson C."/>
            <person name="Mitreva M."/>
            <person name="Nelson J."/>
            <person name="Hou S."/>
            <person name="Wollam A."/>
            <person name="Pepin K.H."/>
            <person name="Johnson M."/>
            <person name="Bhonagiri V."/>
            <person name="Nash W.E."/>
            <person name="Warren W."/>
            <person name="Chinwalla A."/>
            <person name="Mardis E.R."/>
            <person name="Wilson R.K."/>
        </authorList>
    </citation>
    <scope>NUCLEOTIDE SEQUENCE [LARGE SCALE GENOMIC DNA]</scope>
    <source>
        <strain evidence="32">ATCC 51147</strain>
    </source>
</reference>
<evidence type="ECO:0000256" key="26">
    <source>
        <dbReference type="ARBA" id="ARBA00060592"/>
    </source>
</evidence>
<feature type="region of interest" description="Disordered" evidence="27">
    <location>
        <begin position="737"/>
        <end position="808"/>
    </location>
</feature>
<evidence type="ECO:0000256" key="20">
    <source>
        <dbReference type="ARBA" id="ARBA00023251"/>
    </source>
</evidence>
<keyword evidence="11" id="KW-0328">Glycosyltransferase</keyword>
<dbReference type="InterPro" id="IPR036950">
    <property type="entry name" value="PBP_transglycosylase"/>
</dbReference>
<dbReference type="AlphaFoldDB" id="C4GJE2"/>
<evidence type="ECO:0000256" key="11">
    <source>
        <dbReference type="ARBA" id="ARBA00022676"/>
    </source>
</evidence>
<evidence type="ECO:0000256" key="1">
    <source>
        <dbReference type="ARBA" id="ARBA00004249"/>
    </source>
</evidence>